<dbReference type="PROSITE" id="PS50887">
    <property type="entry name" value="GGDEF"/>
    <property type="match status" value="1"/>
</dbReference>
<dbReference type="NCBIfam" id="NF011110">
    <property type="entry name" value="PRK14538.1"/>
    <property type="match status" value="1"/>
</dbReference>
<dbReference type="SUPFAM" id="SSF55653">
    <property type="entry name" value="Ribosomal protein L9 C-domain"/>
    <property type="match status" value="1"/>
</dbReference>
<dbReference type="Gene3D" id="3.90.1640.10">
    <property type="entry name" value="inorganic pyrophosphatase (n-terminal core)"/>
    <property type="match status" value="1"/>
</dbReference>
<proteinExistence type="inferred from homology"/>
<comment type="similarity">
    <text evidence="2 11">Belongs to the bacterial ribosomal protein bL9 family.</text>
</comment>
<dbReference type="GO" id="GO:0003735">
    <property type="term" value="F:structural constituent of ribosome"/>
    <property type="evidence" value="ECO:0007669"/>
    <property type="project" value="InterPro"/>
</dbReference>
<dbReference type="Proteomes" id="UP000032434">
    <property type="component" value="Chromosome 1"/>
</dbReference>
<keyword evidence="3" id="KW-1003">Cell membrane</keyword>
<keyword evidence="9 13" id="KW-0472">Membrane</keyword>
<dbReference type="Gene3D" id="3.30.450.20">
    <property type="entry name" value="PAS domain"/>
    <property type="match status" value="1"/>
</dbReference>
<evidence type="ECO:0000256" key="10">
    <source>
        <dbReference type="ARBA" id="ARBA00023274"/>
    </source>
</evidence>
<reference evidence="16" key="1">
    <citation type="submission" date="2014-05" db="EMBL/GenBank/DDBJ databases">
        <authorList>
            <person name="Kube M."/>
        </authorList>
    </citation>
    <scope>NUCLEOTIDE SEQUENCE [LARGE SCALE GENOMIC DNA]</scope>
</reference>
<dbReference type="HOGENOM" id="CLU_018278_0_0_14"/>
<dbReference type="InterPro" id="IPR000160">
    <property type="entry name" value="GGDEF_dom"/>
</dbReference>
<dbReference type="InterPro" id="IPR009027">
    <property type="entry name" value="Ribosomal_bL9/RNase_H1_N"/>
</dbReference>
<comment type="subcellular location">
    <subcellularLocation>
        <location evidence="1">Cell membrane</location>
        <topology evidence="1">Multi-pass membrane protein</topology>
    </subcellularLocation>
</comment>
<dbReference type="SMART" id="SM00267">
    <property type="entry name" value="GGDEF"/>
    <property type="match status" value="1"/>
</dbReference>
<evidence type="ECO:0000256" key="11">
    <source>
        <dbReference type="HAMAP-Rule" id="MF_00503"/>
    </source>
</evidence>
<dbReference type="GO" id="GO:0006412">
    <property type="term" value="P:translation"/>
    <property type="evidence" value="ECO:0007669"/>
    <property type="project" value="UniProtKB-UniRule"/>
</dbReference>
<dbReference type="PANTHER" id="PTHR47618">
    <property type="entry name" value="BIFUNCTIONAL OLIGORIBONUCLEASE AND PAP PHOSPHATASE NRNA"/>
    <property type="match status" value="1"/>
</dbReference>
<dbReference type="InterPro" id="IPR036791">
    <property type="entry name" value="Ribosomal_bL9_C_sf"/>
</dbReference>
<evidence type="ECO:0000256" key="6">
    <source>
        <dbReference type="ARBA" id="ARBA00022884"/>
    </source>
</evidence>
<evidence type="ECO:0000256" key="8">
    <source>
        <dbReference type="ARBA" id="ARBA00022989"/>
    </source>
</evidence>
<comment type="function">
    <text evidence="11">Binds to the 23S rRNA.</text>
</comment>
<evidence type="ECO:0000256" key="12">
    <source>
        <dbReference type="SAM" id="Coils"/>
    </source>
</evidence>
<evidence type="ECO:0000313" key="16">
    <source>
        <dbReference type="Proteomes" id="UP000032434"/>
    </source>
</evidence>
<evidence type="ECO:0000256" key="1">
    <source>
        <dbReference type="ARBA" id="ARBA00004651"/>
    </source>
</evidence>
<evidence type="ECO:0000256" key="7">
    <source>
        <dbReference type="ARBA" id="ARBA00022980"/>
    </source>
</evidence>
<keyword evidence="5 11" id="KW-0699">rRNA-binding</keyword>
<organism evidence="15 16">
    <name type="scientific">Acholeplasma oculi</name>
    <dbReference type="NCBI Taxonomy" id="35623"/>
    <lineage>
        <taxon>Bacteria</taxon>
        <taxon>Bacillati</taxon>
        <taxon>Mycoplasmatota</taxon>
        <taxon>Mollicutes</taxon>
        <taxon>Acholeplasmatales</taxon>
        <taxon>Acholeplasmataceae</taxon>
        <taxon>Acholeplasma</taxon>
    </lineage>
</organism>
<keyword evidence="4 13" id="KW-0812">Transmembrane</keyword>
<feature type="coiled-coil region" evidence="12">
    <location>
        <begin position="699"/>
        <end position="740"/>
    </location>
</feature>
<dbReference type="Pfam" id="PF01281">
    <property type="entry name" value="Ribosomal_L9_N"/>
    <property type="match status" value="1"/>
</dbReference>
<keyword evidence="12" id="KW-0175">Coiled coil</keyword>
<dbReference type="Pfam" id="PF02272">
    <property type="entry name" value="DHHA1"/>
    <property type="match status" value="1"/>
</dbReference>
<dbReference type="InterPro" id="IPR036935">
    <property type="entry name" value="Ribosomal_bL9_N_sf"/>
</dbReference>
<dbReference type="SUPFAM" id="SSF64182">
    <property type="entry name" value="DHH phosphoesterases"/>
    <property type="match status" value="1"/>
</dbReference>
<evidence type="ECO:0000256" key="2">
    <source>
        <dbReference type="ARBA" id="ARBA00010605"/>
    </source>
</evidence>
<dbReference type="GO" id="GO:0005886">
    <property type="term" value="C:plasma membrane"/>
    <property type="evidence" value="ECO:0007669"/>
    <property type="project" value="UniProtKB-SubCell"/>
</dbReference>
<evidence type="ECO:0000313" key="15">
    <source>
        <dbReference type="EMBL" id="CDR31343.1"/>
    </source>
</evidence>
<dbReference type="PATRIC" id="fig|35623.3.peg.1269"/>
<dbReference type="Pfam" id="PF21370">
    <property type="entry name" value="PAS_GdpP"/>
    <property type="match status" value="1"/>
</dbReference>
<keyword evidence="10 11" id="KW-0687">Ribonucleoprotein</keyword>
<dbReference type="InterPro" id="IPR020594">
    <property type="entry name" value="Ribosomal_bL9_bac/chp"/>
</dbReference>
<dbReference type="Pfam" id="PF24898">
    <property type="entry name" value="GGDEF_GdpP"/>
    <property type="match status" value="1"/>
</dbReference>
<feature type="domain" description="GGDEF" evidence="14">
    <location>
        <begin position="186"/>
        <end position="314"/>
    </location>
</feature>
<feature type="transmembrane region" description="Helical" evidence="13">
    <location>
        <begin position="38"/>
        <end position="60"/>
    </location>
</feature>
<dbReference type="Gene3D" id="3.10.310.30">
    <property type="match status" value="1"/>
</dbReference>
<evidence type="ECO:0000256" key="3">
    <source>
        <dbReference type="ARBA" id="ARBA00022475"/>
    </source>
</evidence>
<evidence type="ECO:0000259" key="14">
    <source>
        <dbReference type="PROSITE" id="PS50887"/>
    </source>
</evidence>
<dbReference type="Pfam" id="PF01368">
    <property type="entry name" value="DHH"/>
    <property type="match status" value="1"/>
</dbReference>
<evidence type="ECO:0000256" key="4">
    <source>
        <dbReference type="ARBA" id="ARBA00022692"/>
    </source>
</evidence>
<keyword evidence="6 11" id="KW-0694">RNA-binding</keyword>
<keyword evidence="16" id="KW-1185">Reference proteome</keyword>
<dbReference type="InterPro" id="IPR051319">
    <property type="entry name" value="Oligoribo/pAp-PDE_c-di-AMP_PDE"/>
</dbReference>
<dbReference type="GO" id="GO:0005840">
    <property type="term" value="C:ribosome"/>
    <property type="evidence" value="ECO:0007669"/>
    <property type="project" value="UniProtKB-KW"/>
</dbReference>
<dbReference type="GO" id="GO:0019843">
    <property type="term" value="F:rRNA binding"/>
    <property type="evidence" value="ECO:0007669"/>
    <property type="project" value="UniProtKB-UniRule"/>
</dbReference>
<feature type="transmembrane region" description="Helical" evidence="13">
    <location>
        <begin position="5"/>
        <end position="26"/>
    </location>
</feature>
<dbReference type="STRING" id="35623.Aocu_12700"/>
<dbReference type="PROSITE" id="PS51257">
    <property type="entry name" value="PROKAR_LIPOPROTEIN"/>
    <property type="match status" value="1"/>
</dbReference>
<sequence>MKRIYLLVTSIILWVIFWIGCFLYLFTDLLDSIESIELILILGTFTFSIIVVGMILFVLISQYKSQIKNLTNRLARWSKLSPRVNQVGDDAFHELPIGILILDDDQLEIKWVNNYAKKIFETKLVDKQVSEISESMAEFIKTNPKDPVTISVKDHKFEVIYKQELKVLYLFDVSSREKAKEEYISHLPAIGIMNLDNFEDNMANFDISEQSSIKGEYLSTIADWVENYNGYLKPYGDNRMVMLVKRKKLEEMMSKRFDILERIRDISLKYNIRVTISIGIASWDLDYDELSDYAQNAIELAEKRGGDQAVVNIQHQKIAYFGAKLESISKSSRVNARQSAQTIKDLFDHADQVFIMGHDQTDLDSFGSMIATLKMSLSSPDVASYLIIDEEKLDPTTSDVYKILKQNKSQALKHVITTESALNKATKDTLLVILDTQNSDIVHSRELLSLNLKTAIIDHHRGNENSIDGDFTFIDPGSSSTVELLMELLSFYPREVLIDPLEASIMYAGLIVDTNTFTYRTNARTFEVASKLKDFGADTIMVKTWLRSDLNRIISQNNLLSGIEVYLDRFAIVKTNQIYEDRAFIAQVSQALLEVKDIDAAFTIVNLSDHLVGISARSYGGINVQVIMEEMGGGGHLNSAATQIKDVTVEDAYKQLKHILELEYGGDNTPMKVILLEDVKGKGKKDQIIEVAGGYANYLISAKQALQATEENLKQLEKQKEELRKEEEKLIALMKKIASEIEGKSVTLTIQVGQDGKRFGSITSKQIVEAFEQKHHIAIDKKKLELQTDITSAGIYPVVVSLDKGIKATFEVNIIERRD</sequence>
<keyword evidence="8 13" id="KW-1133">Transmembrane helix</keyword>
<accession>A0A061ABZ4</accession>
<dbReference type="EMBL" id="LK028559">
    <property type="protein sequence ID" value="CDR31343.1"/>
    <property type="molecule type" value="Genomic_DNA"/>
</dbReference>
<dbReference type="OrthoDB" id="9759476at2"/>
<dbReference type="Pfam" id="PF03948">
    <property type="entry name" value="Ribosomal_L9_C"/>
    <property type="match status" value="1"/>
</dbReference>
<dbReference type="Gene3D" id="3.40.5.10">
    <property type="entry name" value="Ribosomal protein L9, N-terminal domain"/>
    <property type="match status" value="1"/>
</dbReference>
<dbReference type="RefSeq" id="WP_052670126.1">
    <property type="nucleotide sequence ID" value="NZ_FUZK01000001.1"/>
</dbReference>
<evidence type="ECO:0000256" key="5">
    <source>
        <dbReference type="ARBA" id="ARBA00022730"/>
    </source>
</evidence>
<dbReference type="KEGG" id="aoc:Aocu_12700"/>
<evidence type="ECO:0000256" key="9">
    <source>
        <dbReference type="ARBA" id="ARBA00023136"/>
    </source>
</evidence>
<dbReference type="AlphaFoldDB" id="A0A061ABZ4"/>
<dbReference type="FunCoup" id="A0A061ABZ4">
    <property type="interactions" value="3"/>
</dbReference>
<dbReference type="HAMAP" id="MF_00503">
    <property type="entry name" value="Ribosomal_bL9"/>
    <property type="match status" value="1"/>
</dbReference>
<dbReference type="PANTHER" id="PTHR47618:SF2">
    <property type="entry name" value="CYCLIC-DI-AMP PHOSPHODIESTERASE GDPP"/>
    <property type="match status" value="1"/>
</dbReference>
<dbReference type="GO" id="GO:1990904">
    <property type="term" value="C:ribonucleoprotein complex"/>
    <property type="evidence" value="ECO:0007669"/>
    <property type="project" value="UniProtKB-KW"/>
</dbReference>
<dbReference type="InterPro" id="IPR038763">
    <property type="entry name" value="DHH_sf"/>
</dbReference>
<dbReference type="SUPFAM" id="SSF55658">
    <property type="entry name" value="L9 N-domain-like"/>
    <property type="match status" value="1"/>
</dbReference>
<evidence type="ECO:0000256" key="13">
    <source>
        <dbReference type="SAM" id="Phobius"/>
    </source>
</evidence>
<dbReference type="InterPro" id="IPR020070">
    <property type="entry name" value="Ribosomal_bL9_N"/>
</dbReference>
<protein>
    <recommendedName>
        <fullName evidence="11">Large ribosomal subunit protein bL9</fullName>
    </recommendedName>
</protein>
<keyword evidence="7 11" id="KW-0689">Ribosomal protein</keyword>
<dbReference type="InterPro" id="IPR020069">
    <property type="entry name" value="Ribosomal_bL9_C"/>
</dbReference>
<dbReference type="Gene3D" id="3.10.430.100">
    <property type="entry name" value="Ribosomal protein L9, C-terminal domain"/>
    <property type="match status" value="1"/>
</dbReference>
<name>A0A061ABZ4_9MOLU</name>
<dbReference type="InterPro" id="IPR001667">
    <property type="entry name" value="DDH_dom"/>
</dbReference>
<gene>
    <name evidence="11 15" type="primary">rplI</name>
    <name evidence="15" type="ORF">Aocu_12700</name>
</gene>
<dbReference type="NCBIfam" id="TIGR00158">
    <property type="entry name" value="L9"/>
    <property type="match status" value="1"/>
</dbReference>
<dbReference type="InterPro" id="IPR003156">
    <property type="entry name" value="DHHA1_dom"/>
</dbReference>
<dbReference type="InParanoid" id="A0A061ABZ4"/>
<dbReference type="InterPro" id="IPR049553">
    <property type="entry name" value="GdpP-like_PAS"/>
</dbReference>